<dbReference type="EMBL" id="FR904812">
    <property type="protein sequence ID" value="CDQ72117.1"/>
    <property type="molecule type" value="Genomic_DNA"/>
</dbReference>
<dbReference type="PaxDb" id="8022-A0A060WYP6"/>
<evidence type="ECO:0000256" key="12">
    <source>
        <dbReference type="SAM" id="MobiDB-lite"/>
    </source>
</evidence>
<dbReference type="GO" id="GO:0005525">
    <property type="term" value="F:GTP binding"/>
    <property type="evidence" value="ECO:0007669"/>
    <property type="project" value="UniProtKB-KW"/>
</dbReference>
<gene>
    <name evidence="15" type="ORF">GSONMT00034039001</name>
</gene>
<protein>
    <recommendedName>
        <fullName evidence="4">guanylate cyclase</fullName>
        <ecNumber evidence="4">4.6.1.2</ecNumber>
    </recommendedName>
</protein>
<evidence type="ECO:0000256" key="13">
    <source>
        <dbReference type="SAM" id="Phobius"/>
    </source>
</evidence>
<dbReference type="GO" id="GO:0004383">
    <property type="term" value="F:guanylate cyclase activity"/>
    <property type="evidence" value="ECO:0007669"/>
    <property type="project" value="UniProtKB-EC"/>
</dbReference>
<evidence type="ECO:0000313" key="15">
    <source>
        <dbReference type="EMBL" id="CDQ72117.1"/>
    </source>
</evidence>
<dbReference type="EC" id="4.6.1.2" evidence="4"/>
<evidence type="ECO:0000256" key="7">
    <source>
        <dbReference type="ARBA" id="ARBA00022989"/>
    </source>
</evidence>
<dbReference type="SUPFAM" id="SSF53822">
    <property type="entry name" value="Periplasmic binding protein-like I"/>
    <property type="match status" value="1"/>
</dbReference>
<dbReference type="InterPro" id="IPR050401">
    <property type="entry name" value="Cyclic_nucleotide_synthase"/>
</dbReference>
<evidence type="ECO:0000256" key="2">
    <source>
        <dbReference type="ARBA" id="ARBA00004138"/>
    </source>
</evidence>
<name>A0A060WYP6_ONCMY</name>
<evidence type="ECO:0000256" key="8">
    <source>
        <dbReference type="ARBA" id="ARBA00023134"/>
    </source>
</evidence>
<dbReference type="Pfam" id="PF07714">
    <property type="entry name" value="PK_Tyr_Ser-Thr"/>
    <property type="match status" value="1"/>
</dbReference>
<dbReference type="InterPro" id="IPR001828">
    <property type="entry name" value="ANF_lig-bd_rcpt"/>
</dbReference>
<feature type="domain" description="Protein kinase" evidence="14">
    <location>
        <begin position="574"/>
        <end position="883"/>
    </location>
</feature>
<comment type="subcellular location">
    <subcellularLocation>
        <location evidence="2">Cell projection</location>
        <location evidence="2">Cilium</location>
    </subcellularLocation>
    <subcellularLocation>
        <location evidence="3">Membrane</location>
    </subcellularLocation>
</comment>
<evidence type="ECO:0000313" key="16">
    <source>
        <dbReference type="Proteomes" id="UP000193380"/>
    </source>
</evidence>
<dbReference type="InterPro" id="IPR000719">
    <property type="entry name" value="Prot_kinase_dom"/>
</dbReference>
<feature type="region of interest" description="Disordered" evidence="12">
    <location>
        <begin position="22"/>
        <end position="45"/>
    </location>
</feature>
<dbReference type="Gene3D" id="3.40.50.2300">
    <property type="match status" value="2"/>
</dbReference>
<keyword evidence="8" id="KW-0342">GTP-binding</keyword>
<dbReference type="GO" id="GO:0004016">
    <property type="term" value="F:adenylate cyclase activity"/>
    <property type="evidence" value="ECO:0007669"/>
    <property type="project" value="TreeGrafter"/>
</dbReference>
<keyword evidence="11" id="KW-0141">cGMP biosynthesis</keyword>
<dbReference type="CDD" id="cd06371">
    <property type="entry name" value="PBP1_sensory_GC_DEF-like"/>
    <property type="match status" value="1"/>
</dbReference>
<dbReference type="Proteomes" id="UP000193380">
    <property type="component" value="Unassembled WGS sequence"/>
</dbReference>
<keyword evidence="7 13" id="KW-1133">Transmembrane helix</keyword>
<accession>A0A060WYP6</accession>
<dbReference type="GO" id="GO:0001653">
    <property type="term" value="F:peptide receptor activity"/>
    <property type="evidence" value="ECO:0007669"/>
    <property type="project" value="TreeGrafter"/>
</dbReference>
<evidence type="ECO:0000256" key="5">
    <source>
        <dbReference type="ARBA" id="ARBA00022692"/>
    </source>
</evidence>
<comment type="catalytic activity">
    <reaction evidence="1">
        <text>GTP = 3',5'-cyclic GMP + diphosphate</text>
        <dbReference type="Rhea" id="RHEA:13665"/>
        <dbReference type="ChEBI" id="CHEBI:33019"/>
        <dbReference type="ChEBI" id="CHEBI:37565"/>
        <dbReference type="ChEBI" id="CHEBI:57746"/>
        <dbReference type="EC" id="4.6.1.2"/>
    </reaction>
</comment>
<keyword evidence="5 13" id="KW-0812">Transmembrane</keyword>
<evidence type="ECO:0000256" key="3">
    <source>
        <dbReference type="ARBA" id="ARBA00004370"/>
    </source>
</evidence>
<dbReference type="InterPro" id="IPR001245">
    <property type="entry name" value="Ser-Thr/Tyr_kinase_cat_dom"/>
</dbReference>
<dbReference type="Pfam" id="PF01094">
    <property type="entry name" value="ANF_receptor"/>
    <property type="match status" value="1"/>
</dbReference>
<dbReference type="GO" id="GO:0005886">
    <property type="term" value="C:plasma membrane"/>
    <property type="evidence" value="ECO:0007669"/>
    <property type="project" value="TreeGrafter"/>
</dbReference>
<evidence type="ECO:0000256" key="6">
    <source>
        <dbReference type="ARBA" id="ARBA00022741"/>
    </source>
</evidence>
<dbReference type="PANTHER" id="PTHR11920:SF228">
    <property type="entry name" value="RETINAL GUANYLYL CYCLASE 1"/>
    <property type="match status" value="1"/>
</dbReference>
<evidence type="ECO:0000256" key="1">
    <source>
        <dbReference type="ARBA" id="ARBA00001436"/>
    </source>
</evidence>
<evidence type="ECO:0000256" key="9">
    <source>
        <dbReference type="ARBA" id="ARBA00023136"/>
    </source>
</evidence>
<dbReference type="GO" id="GO:0004672">
    <property type="term" value="F:protein kinase activity"/>
    <property type="evidence" value="ECO:0007669"/>
    <property type="project" value="InterPro"/>
</dbReference>
<keyword evidence="9 13" id="KW-0472">Membrane</keyword>
<dbReference type="SUPFAM" id="SSF56112">
    <property type="entry name" value="Protein kinase-like (PK-like)"/>
    <property type="match status" value="1"/>
</dbReference>
<dbReference type="GO" id="GO:0005929">
    <property type="term" value="C:cilium"/>
    <property type="evidence" value="ECO:0007669"/>
    <property type="project" value="UniProtKB-SubCell"/>
</dbReference>
<evidence type="ECO:0000256" key="11">
    <source>
        <dbReference type="ARBA" id="ARBA00023293"/>
    </source>
</evidence>
<sequence>MASHRNSSFLLNLSHHPRWTQDPLMRERRRQRRTEDTKTMNSLTPASSSAVLRSRSSWGNWLMLPLLMATYLPCEAWGATFTVAIIGPWTCDPMYSKALPDLAARLATARLNMDPYTKKGYWYDYTLVNEDCKTSNALARFSSLEGYGSAFLGPTNPGYCSSAALFAKNWNKPFLSWGCLKPNMEDGQYPTFHRPLPLSSRVLFSVLRYFRWAHVVIVTSEDDLWEATGHELAASLMALGLPVINVVTMEPDKDGPTKALKRIRELDRVRVVIMCMHSALIGGEAQYQLLTSASNMRMIDRGYVFIPYDTLTYSLPKGTNLHALTNDSLLRKAYDGVLTITMDSGENTFYESFKDAQEKFEIRTSTPPDQVSPFFGTIYNMIYYMAYAVEKSRMVAGRWVDGETMLQSDGGVDFEGFNQHISSDEDGLGMLARYVVLDSDGGDKLYMTHTLEAPHTLGKFGAVKYNGRSIHFAGSSPSTDSRCWFSPYITCSWGMDAGTIFFLFILFCGLVGGGAAFYMKRGGQIGTIFGGSGGGGRPLKVVLNLDDLIFINTQTSQKKLNEDSMMNSQLDVKTPRHSVSGRSYFGSTPDSSNVAVFEVGHMSMWGIYCKTTVEQRQQSNIQISYVMMHSPNGDWVWLKKCPNGNTVSSVSDGTQSIFTKLRDMRNENLNLFLGLFLDSGIFGVVTEHCTRGSLEDLLNNEDMRLDWMFKSSLLMDLIRGMKYLHNRDVIHGRLKSRNCVVDGRFVLKVTEYGFNEIITTQGVDFDEGRPDDQLWTAPELLRDSSLMKRGSFPGDVYSFAIIMQEVIARCAPFCMLDMPPKGELISNNTTITSLQLFEIIGTTKGLKTLKTMQQKLCVCVHQNITFKDILKIVSQIRCKKTKS</sequence>
<evidence type="ECO:0000259" key="14">
    <source>
        <dbReference type="PROSITE" id="PS50011"/>
    </source>
</evidence>
<dbReference type="Gene3D" id="1.10.510.10">
    <property type="entry name" value="Transferase(Phosphotransferase) domain 1"/>
    <property type="match status" value="1"/>
</dbReference>
<dbReference type="AlphaFoldDB" id="A0A060WYP6"/>
<dbReference type="FunFam" id="3.40.50.2300:FF:000631">
    <property type="entry name" value="Guanylate cyclase"/>
    <property type="match status" value="1"/>
</dbReference>
<reference evidence="15" key="1">
    <citation type="journal article" date="2014" name="Nat. Commun.">
        <title>The rainbow trout genome provides novel insights into evolution after whole-genome duplication in vertebrates.</title>
        <authorList>
            <person name="Berthelot C."/>
            <person name="Brunet F."/>
            <person name="Chalopin D."/>
            <person name="Juanchich A."/>
            <person name="Bernard M."/>
            <person name="Noel B."/>
            <person name="Bento P."/>
            <person name="Da Silva C."/>
            <person name="Labadie K."/>
            <person name="Alberti A."/>
            <person name="Aury J.M."/>
            <person name="Louis A."/>
            <person name="Dehais P."/>
            <person name="Bardou P."/>
            <person name="Montfort J."/>
            <person name="Klopp C."/>
            <person name="Cabau C."/>
            <person name="Gaspin C."/>
            <person name="Thorgaard G.H."/>
            <person name="Boussaha M."/>
            <person name="Quillet E."/>
            <person name="Guyomard R."/>
            <person name="Galiana D."/>
            <person name="Bobe J."/>
            <person name="Volff J.N."/>
            <person name="Genet C."/>
            <person name="Wincker P."/>
            <person name="Jaillon O."/>
            <person name="Roest Crollius H."/>
            <person name="Guiguen Y."/>
        </authorList>
    </citation>
    <scope>NUCLEOTIDE SEQUENCE [LARGE SCALE GENOMIC DNA]</scope>
</reference>
<organism evidence="15 16">
    <name type="scientific">Oncorhynchus mykiss</name>
    <name type="common">Rainbow trout</name>
    <name type="synonym">Salmo gairdneri</name>
    <dbReference type="NCBI Taxonomy" id="8022"/>
    <lineage>
        <taxon>Eukaryota</taxon>
        <taxon>Metazoa</taxon>
        <taxon>Chordata</taxon>
        <taxon>Craniata</taxon>
        <taxon>Vertebrata</taxon>
        <taxon>Euteleostomi</taxon>
        <taxon>Actinopterygii</taxon>
        <taxon>Neopterygii</taxon>
        <taxon>Teleostei</taxon>
        <taxon>Protacanthopterygii</taxon>
        <taxon>Salmoniformes</taxon>
        <taxon>Salmonidae</taxon>
        <taxon>Salmoninae</taxon>
        <taxon>Oncorhynchus</taxon>
    </lineage>
</organism>
<dbReference type="GO" id="GO:0005524">
    <property type="term" value="F:ATP binding"/>
    <property type="evidence" value="ECO:0007669"/>
    <property type="project" value="InterPro"/>
</dbReference>
<dbReference type="GO" id="GO:0007168">
    <property type="term" value="P:receptor guanylyl cyclase signaling pathway"/>
    <property type="evidence" value="ECO:0007669"/>
    <property type="project" value="TreeGrafter"/>
</dbReference>
<evidence type="ECO:0000256" key="4">
    <source>
        <dbReference type="ARBA" id="ARBA00012202"/>
    </source>
</evidence>
<dbReference type="PANTHER" id="PTHR11920">
    <property type="entry name" value="GUANYLYL CYCLASE"/>
    <property type="match status" value="1"/>
</dbReference>
<reference evidence="15" key="2">
    <citation type="submission" date="2014-03" db="EMBL/GenBank/DDBJ databases">
        <authorList>
            <person name="Genoscope - CEA"/>
        </authorList>
    </citation>
    <scope>NUCLEOTIDE SEQUENCE</scope>
</reference>
<evidence type="ECO:0000256" key="10">
    <source>
        <dbReference type="ARBA" id="ARBA00023239"/>
    </source>
</evidence>
<dbReference type="InterPro" id="IPR028082">
    <property type="entry name" value="Peripla_BP_I"/>
</dbReference>
<feature type="transmembrane region" description="Helical" evidence="13">
    <location>
        <begin position="500"/>
        <end position="519"/>
    </location>
</feature>
<dbReference type="STRING" id="8022.A0A060WYP6"/>
<dbReference type="FunFam" id="3.40.50.2300:FF:000114">
    <property type="entry name" value="Guanylate cyclase"/>
    <property type="match status" value="1"/>
</dbReference>
<keyword evidence="10" id="KW-0456">Lyase</keyword>
<proteinExistence type="predicted"/>
<dbReference type="PROSITE" id="PS50011">
    <property type="entry name" value="PROTEIN_KINASE_DOM"/>
    <property type="match status" value="1"/>
</dbReference>
<keyword evidence="6" id="KW-0547">Nucleotide-binding</keyword>
<dbReference type="InterPro" id="IPR011009">
    <property type="entry name" value="Kinase-like_dom_sf"/>
</dbReference>